<evidence type="ECO:0000313" key="2">
    <source>
        <dbReference type="Proteomes" id="UP000634136"/>
    </source>
</evidence>
<protein>
    <submittedName>
        <fullName evidence="1">Uncharacterized protein</fullName>
    </submittedName>
</protein>
<organism evidence="1 2">
    <name type="scientific">Senna tora</name>
    <dbReference type="NCBI Taxonomy" id="362788"/>
    <lineage>
        <taxon>Eukaryota</taxon>
        <taxon>Viridiplantae</taxon>
        <taxon>Streptophyta</taxon>
        <taxon>Embryophyta</taxon>
        <taxon>Tracheophyta</taxon>
        <taxon>Spermatophyta</taxon>
        <taxon>Magnoliopsida</taxon>
        <taxon>eudicotyledons</taxon>
        <taxon>Gunneridae</taxon>
        <taxon>Pentapetalae</taxon>
        <taxon>rosids</taxon>
        <taxon>fabids</taxon>
        <taxon>Fabales</taxon>
        <taxon>Fabaceae</taxon>
        <taxon>Caesalpinioideae</taxon>
        <taxon>Cassia clade</taxon>
        <taxon>Senna</taxon>
    </lineage>
</organism>
<comment type="caution">
    <text evidence="1">The sequence shown here is derived from an EMBL/GenBank/DDBJ whole genome shotgun (WGS) entry which is preliminary data.</text>
</comment>
<evidence type="ECO:0000313" key="1">
    <source>
        <dbReference type="EMBL" id="KAF7812262.1"/>
    </source>
</evidence>
<gene>
    <name evidence="1" type="ORF">G2W53_033238</name>
</gene>
<dbReference type="Proteomes" id="UP000634136">
    <property type="component" value="Unassembled WGS sequence"/>
</dbReference>
<dbReference type="AlphaFoldDB" id="A0A834SZR7"/>
<sequence length="52" mass="5991">MAHIGKANGGGNPKNLDIALKTMQPQLKLMEVFMEEIRDRFYSEDKRITILQ</sequence>
<proteinExistence type="predicted"/>
<keyword evidence="2" id="KW-1185">Reference proteome</keyword>
<accession>A0A834SZR7</accession>
<reference evidence="1" key="1">
    <citation type="submission" date="2020-09" db="EMBL/GenBank/DDBJ databases">
        <title>Genome-Enabled Discovery of Anthraquinone Biosynthesis in Senna tora.</title>
        <authorList>
            <person name="Kang S.-H."/>
            <person name="Pandey R.P."/>
            <person name="Lee C.-M."/>
            <person name="Sim J.-S."/>
            <person name="Jeong J.-T."/>
            <person name="Choi B.-S."/>
            <person name="Jung M."/>
            <person name="Ginzburg D."/>
            <person name="Zhao K."/>
            <person name="Won S.Y."/>
            <person name="Oh T.-J."/>
            <person name="Yu Y."/>
            <person name="Kim N.-H."/>
            <person name="Lee O.R."/>
            <person name="Lee T.-H."/>
            <person name="Bashyal P."/>
            <person name="Kim T.-S."/>
            <person name="Lee W.-H."/>
            <person name="Kawkins C."/>
            <person name="Kim C.-K."/>
            <person name="Kim J.S."/>
            <person name="Ahn B.O."/>
            <person name="Rhee S.Y."/>
            <person name="Sohng J.K."/>
        </authorList>
    </citation>
    <scope>NUCLEOTIDE SEQUENCE</scope>
    <source>
        <tissue evidence="1">Leaf</tissue>
    </source>
</reference>
<dbReference type="EMBL" id="JAAIUW010000010">
    <property type="protein sequence ID" value="KAF7812262.1"/>
    <property type="molecule type" value="Genomic_DNA"/>
</dbReference>
<name>A0A834SZR7_9FABA</name>